<organism evidence="1 2">
    <name type="scientific">Clostridium botulinum</name>
    <dbReference type="NCBI Taxonomy" id="1491"/>
    <lineage>
        <taxon>Bacteria</taxon>
        <taxon>Bacillati</taxon>
        <taxon>Bacillota</taxon>
        <taxon>Clostridia</taxon>
        <taxon>Eubacteriales</taxon>
        <taxon>Clostridiaceae</taxon>
        <taxon>Clostridium</taxon>
    </lineage>
</organism>
<evidence type="ECO:0000313" key="2">
    <source>
        <dbReference type="Proteomes" id="UP000476820"/>
    </source>
</evidence>
<name>A0A0M1LDP4_CLOBO</name>
<protein>
    <submittedName>
        <fullName evidence="1">Phage tail protein</fullName>
    </submittedName>
</protein>
<comment type="caution">
    <text evidence="1">The sequence shown here is derived from an EMBL/GenBank/DDBJ whole genome shotgun (WGS) entry which is preliminary data.</text>
</comment>
<gene>
    <name evidence="1" type="ORF">FC774_05130</name>
</gene>
<sequence>MSMEYVYTQGDILIEPYAFLKILELKIVKKINDHGKFYIKGIISEEISDDYVEKTGSYNIIKASLKDDKENITEIFKGIVTNISIDTFNNVRILEIEAQSQTFLMDLEKKSRSFQGEYLTYEEIFNDINKIHNAQMIDYVTNSKTIDNMIVQYNETDWEFLKRLASHFNTVLIPECRLDGTKYYIGDDGPSTVYELDEFNYSVNKGIKEYKLKSREGSYELNDMNFVSYEVVTNKILNSLTSVAFKGRKLLICKSEFTLVKGVLFNKYILKDKDGAKVKKLFNENISGVSLEGYILDVTKDLVKVSLKIDAYSNTKETTIWLLYSTVFSSPDGTGWYCMPEIGDAIRLYFPDNIESNAYAISSVNLQSSNSSKRSDPSIKSIGTKYGKKIIMRPGAIDVISGNNSMCLSDNGGISINSNKSISMSGSSVNISGGYVSISGGGGVTISQNGAKLKIKDDIVMSGGKINTQ</sequence>
<dbReference type="Proteomes" id="UP000476820">
    <property type="component" value="Unassembled WGS sequence"/>
</dbReference>
<accession>A0A0M1LDP4</accession>
<proteinExistence type="predicted"/>
<dbReference type="Gene3D" id="3.55.50.10">
    <property type="entry name" value="Baseplate protein-like domains"/>
    <property type="match status" value="1"/>
</dbReference>
<reference evidence="1 2" key="1">
    <citation type="submission" date="2019-04" db="EMBL/GenBank/DDBJ databases">
        <title>Genome sequencing of Clostridium botulinum Groups I-IV and Clostridium butyricum.</title>
        <authorList>
            <person name="Brunt J."/>
            <person name="Van Vliet A.H.M."/>
            <person name="Stringer S.C."/>
            <person name="Carter A.T."/>
            <person name="Peck M.W."/>
        </authorList>
    </citation>
    <scope>NUCLEOTIDE SEQUENCE [LARGE SCALE GENOMIC DNA]</scope>
    <source>
        <strain evidence="1 2">1605</strain>
    </source>
</reference>
<evidence type="ECO:0000313" key="1">
    <source>
        <dbReference type="EMBL" id="NFF87259.1"/>
    </source>
</evidence>
<dbReference type="SUPFAM" id="SSF69279">
    <property type="entry name" value="Phage tail proteins"/>
    <property type="match status" value="1"/>
</dbReference>
<dbReference type="RefSeq" id="WP_053342553.1">
    <property type="nucleotide sequence ID" value="NZ_LFPD01000011.1"/>
</dbReference>
<dbReference type="EMBL" id="SWOV01000009">
    <property type="protein sequence ID" value="NFF87259.1"/>
    <property type="molecule type" value="Genomic_DNA"/>
</dbReference>
<dbReference type="OrthoDB" id="95423at2"/>
<dbReference type="Pfam" id="PF05954">
    <property type="entry name" value="Phage_GPD"/>
    <property type="match status" value="1"/>
</dbReference>
<dbReference type="AlphaFoldDB" id="A0A0M1LDP4"/>